<dbReference type="InterPro" id="IPR000182">
    <property type="entry name" value="GNAT_dom"/>
</dbReference>
<reference evidence="2 3" key="1">
    <citation type="submission" date="2019-12" db="EMBL/GenBank/DDBJ databases">
        <authorList>
            <person name="Huq M.A."/>
        </authorList>
    </citation>
    <scope>NUCLEOTIDE SEQUENCE [LARGE SCALE GENOMIC DNA]</scope>
    <source>
        <strain evidence="2 3">MAH-34</strain>
    </source>
</reference>
<dbReference type="Proteomes" id="UP000467637">
    <property type="component" value="Unassembled WGS sequence"/>
</dbReference>
<protein>
    <submittedName>
        <fullName evidence="2">GNAT family N-acetyltransferase</fullName>
    </submittedName>
</protein>
<dbReference type="PANTHER" id="PTHR43441:SF12">
    <property type="entry name" value="RIBOSOMAL N-ACETYLTRANSFERASE YDAF-RELATED"/>
    <property type="match status" value="1"/>
</dbReference>
<dbReference type="PROSITE" id="PS51186">
    <property type="entry name" value="GNAT"/>
    <property type="match status" value="1"/>
</dbReference>
<evidence type="ECO:0000313" key="2">
    <source>
        <dbReference type="EMBL" id="MVQ33222.1"/>
    </source>
</evidence>
<evidence type="ECO:0000313" key="3">
    <source>
        <dbReference type="Proteomes" id="UP000467637"/>
    </source>
</evidence>
<accession>A0ABW9TZG4</accession>
<keyword evidence="3" id="KW-1185">Reference proteome</keyword>
<dbReference type="RefSeq" id="WP_157317396.1">
    <property type="nucleotide sequence ID" value="NZ_WSEM01000002.1"/>
</dbReference>
<feature type="domain" description="N-acetyltransferase" evidence="1">
    <location>
        <begin position="1"/>
        <end position="176"/>
    </location>
</feature>
<dbReference type="Pfam" id="PF13302">
    <property type="entry name" value="Acetyltransf_3"/>
    <property type="match status" value="1"/>
</dbReference>
<dbReference type="PANTHER" id="PTHR43441">
    <property type="entry name" value="RIBOSOMAL-PROTEIN-SERINE ACETYLTRANSFERASE"/>
    <property type="match status" value="1"/>
</dbReference>
<gene>
    <name evidence="2" type="ORF">GON05_01030</name>
</gene>
<evidence type="ECO:0000259" key="1">
    <source>
        <dbReference type="PROSITE" id="PS51186"/>
    </source>
</evidence>
<name>A0ABW9TZG4_9BACL</name>
<dbReference type="Gene3D" id="3.40.630.30">
    <property type="match status" value="1"/>
</dbReference>
<dbReference type="SUPFAM" id="SSF55729">
    <property type="entry name" value="Acyl-CoA N-acyltransferases (Nat)"/>
    <property type="match status" value="1"/>
</dbReference>
<organism evidence="2 3">
    <name type="scientific">Paenibacillus anseongense</name>
    <dbReference type="NCBI Taxonomy" id="2682845"/>
    <lineage>
        <taxon>Bacteria</taxon>
        <taxon>Bacillati</taxon>
        <taxon>Bacillota</taxon>
        <taxon>Bacilli</taxon>
        <taxon>Bacillales</taxon>
        <taxon>Paenibacillaceae</taxon>
        <taxon>Paenibacillus</taxon>
    </lineage>
</organism>
<dbReference type="EMBL" id="WSEM01000002">
    <property type="protein sequence ID" value="MVQ33222.1"/>
    <property type="molecule type" value="Genomic_DNA"/>
</dbReference>
<dbReference type="InterPro" id="IPR051908">
    <property type="entry name" value="Ribosomal_N-acetyltransferase"/>
</dbReference>
<proteinExistence type="predicted"/>
<dbReference type="CDD" id="cd04301">
    <property type="entry name" value="NAT_SF"/>
    <property type="match status" value="1"/>
</dbReference>
<sequence>MFIHKIDEDLSLKLIELRDGERVFELTNNSRGYLREWLPWLDATIQLEDTIDFIKICLKSFAENKSLNTVILFKGKIVGVAGYNSINWSNKTAYIGYWLGEEFQGNGIMTRVASALTDYAISELNLNKVEIRAAVENQKSRSIPERLNFVNEGCIRQAEWLYDHYVDHVVYGILAEEWNKNSRSFDIEKCSDGDLTNGNR</sequence>
<dbReference type="InterPro" id="IPR016181">
    <property type="entry name" value="Acyl_CoA_acyltransferase"/>
</dbReference>
<comment type="caution">
    <text evidence="2">The sequence shown here is derived from an EMBL/GenBank/DDBJ whole genome shotgun (WGS) entry which is preliminary data.</text>
</comment>